<dbReference type="InterPro" id="IPR002068">
    <property type="entry name" value="A-crystallin/Hsp20_dom"/>
</dbReference>
<reference evidence="5" key="3">
    <citation type="submission" date="2010-08" db="EMBL/GenBank/DDBJ databases">
        <authorList>
            <consortium name="cGRASP (B.F. Koop &amp; W.S. Davidson)"/>
        </authorList>
    </citation>
    <scope>NUCLEOTIDE SEQUENCE</scope>
    <source>
        <tissue evidence="5">Thymus</tissue>
    </source>
</reference>
<dbReference type="GO" id="GO:0051082">
    <property type="term" value="F:unfolded protein binding"/>
    <property type="evidence" value="ECO:0007669"/>
    <property type="project" value="TreeGrafter"/>
</dbReference>
<dbReference type="CTD" id="44238"/>
<evidence type="ECO:0000256" key="3">
    <source>
        <dbReference type="RuleBase" id="RU003616"/>
    </source>
</evidence>
<feature type="domain" description="SHSP" evidence="4">
    <location>
        <begin position="120"/>
        <end position="232"/>
    </location>
</feature>
<dbReference type="PANTHER" id="PTHR45640:SF2">
    <property type="entry name" value="HEAT SHOCK PROTEIN BETA-11-RELATED"/>
    <property type="match status" value="1"/>
</dbReference>
<dbReference type="GeneID" id="100195721"/>
<proteinExistence type="evidence at transcript level"/>
<dbReference type="GO" id="GO:0005634">
    <property type="term" value="C:nucleus"/>
    <property type="evidence" value="ECO:0007669"/>
    <property type="project" value="TreeGrafter"/>
</dbReference>
<dbReference type="PANTHER" id="PTHR45640">
    <property type="entry name" value="HEAT SHOCK PROTEIN HSP-12.2-RELATED"/>
    <property type="match status" value="1"/>
</dbReference>
<keyword evidence="1" id="KW-0346">Stress response</keyword>
<gene>
    <name evidence="5" type="primary">SIP1</name>
</gene>
<dbReference type="EMBL" id="BT046870">
    <property type="protein sequence ID" value="ACI66671.1"/>
    <property type="molecule type" value="mRNA"/>
</dbReference>
<dbReference type="GO" id="GO:0005737">
    <property type="term" value="C:cytoplasm"/>
    <property type="evidence" value="ECO:0007669"/>
    <property type="project" value="TreeGrafter"/>
</dbReference>
<protein>
    <submittedName>
        <fullName evidence="5">Stress-induced protein 1</fullName>
    </submittedName>
</protein>
<dbReference type="InterPro" id="IPR001436">
    <property type="entry name" value="Alpha-crystallin/sHSP_animal"/>
</dbReference>
<comment type="similarity">
    <text evidence="2 3">Belongs to the small heat shock protein (HSP20) family.</text>
</comment>
<evidence type="ECO:0000313" key="5">
    <source>
        <dbReference type="EMBL" id="ACI66671.1"/>
    </source>
</evidence>
<dbReference type="KEGG" id="sasa:100195721"/>
<evidence type="ECO:0000256" key="2">
    <source>
        <dbReference type="PROSITE-ProRule" id="PRU00285"/>
    </source>
</evidence>
<reference evidence="5" key="2">
    <citation type="journal article" date="2010" name="BMC Genomics">
        <title>Salmo salar and Esox lucius full-length cDNA sequences reveal changes in evolutionary pressures on a post-tetraploidization genome.</title>
        <authorList>
            <person name="Leong J.S."/>
            <person name="Jantzen S.G."/>
            <person name="von Schalburg K.R."/>
            <person name="Cooper G.A."/>
            <person name="Messmer A.M."/>
            <person name="Liao N.Y."/>
            <person name="Munro S."/>
            <person name="Moore R."/>
            <person name="Holt R.A."/>
            <person name="Jones S.J."/>
            <person name="Davidson W.S."/>
            <person name="Koop B.F."/>
        </authorList>
    </citation>
    <scope>NUCLEOTIDE SEQUENCE</scope>
    <source>
        <tissue evidence="5">Thymus</tissue>
    </source>
</reference>
<dbReference type="GO" id="GO:0042026">
    <property type="term" value="P:protein refolding"/>
    <property type="evidence" value="ECO:0007669"/>
    <property type="project" value="TreeGrafter"/>
</dbReference>
<dbReference type="Gene3D" id="2.60.40.790">
    <property type="match status" value="2"/>
</dbReference>
<reference evidence="5" key="1">
    <citation type="submission" date="2008-10" db="EMBL/GenBank/DDBJ databases">
        <authorList>
            <consortium name="cGRASP (B.F. Koop &amp; W.S. Davidson)"/>
            <person name="Leong J."/>
            <person name="von Schalburg K."/>
            <person name="Cooper G."/>
            <person name="Moore R."/>
            <person name="Holt R."/>
            <person name="Davidson W.S."/>
            <person name="Koop B.F."/>
        </authorList>
    </citation>
    <scope>NUCLEOTIDE SEQUENCE</scope>
    <source>
        <tissue evidence="5">Thymus</tissue>
    </source>
</reference>
<dbReference type="AlphaFoldDB" id="B5X751"/>
<organism evidence="5">
    <name type="scientific">Salmo salar</name>
    <name type="common">Atlantic salmon</name>
    <dbReference type="NCBI Taxonomy" id="8030"/>
    <lineage>
        <taxon>Eukaryota</taxon>
        <taxon>Metazoa</taxon>
        <taxon>Chordata</taxon>
        <taxon>Craniata</taxon>
        <taxon>Vertebrata</taxon>
        <taxon>Euteleostomi</taxon>
        <taxon>Actinopterygii</taxon>
        <taxon>Neopterygii</taxon>
        <taxon>Teleostei</taxon>
        <taxon>Protacanthopterygii</taxon>
        <taxon>Salmoniformes</taxon>
        <taxon>Salmonidae</taxon>
        <taxon>Salmoninae</taxon>
        <taxon>Salmo</taxon>
    </lineage>
</organism>
<sequence>MWPIASRNLLIPSYWDDDFADVMDVAFRCPCEDKFFGNLTGTPNDNIFVIKVHVGDYSTKDVKWRVEGNKLKVEGKHIRETKYGVDKSEFTREFDLPANVLQDTLRHYVTSEGVLVIEGKKHIDVRYPFQDRSDKDHFEVVVDVHGFAQDELNVSLHQRTLMIEGSHSLDKKTDKGEKFQSKSFKRVVSMPVDADDSTLDVVIGKDAYLVVKAKRNPKEALKGPTRLSIKHE</sequence>
<evidence type="ECO:0000259" key="4">
    <source>
        <dbReference type="PROSITE" id="PS01031"/>
    </source>
</evidence>
<dbReference type="InterPro" id="IPR008978">
    <property type="entry name" value="HSP20-like_chaperone"/>
</dbReference>
<evidence type="ECO:0000256" key="1">
    <source>
        <dbReference type="ARBA" id="ARBA00023016"/>
    </source>
</evidence>
<dbReference type="PROSITE" id="PS01031">
    <property type="entry name" value="SHSP"/>
    <property type="match status" value="1"/>
</dbReference>
<dbReference type="GO" id="GO:0009408">
    <property type="term" value="P:response to heat"/>
    <property type="evidence" value="ECO:0007669"/>
    <property type="project" value="TreeGrafter"/>
</dbReference>
<dbReference type="RefSeq" id="NP_001134222.1">
    <property type="nucleotide sequence ID" value="NM_001140750.1"/>
</dbReference>
<dbReference type="SUPFAM" id="SSF49764">
    <property type="entry name" value="HSP20-like chaperones"/>
    <property type="match status" value="2"/>
</dbReference>
<dbReference type="CDD" id="cd06526">
    <property type="entry name" value="metazoan_ACD"/>
    <property type="match status" value="2"/>
</dbReference>
<dbReference type="Pfam" id="PF00011">
    <property type="entry name" value="HSP20"/>
    <property type="match status" value="2"/>
</dbReference>
<name>B5X751_SALSA</name>
<accession>B5X751</accession>